<keyword evidence="3" id="KW-1185">Reference proteome</keyword>
<evidence type="ECO:0000313" key="3">
    <source>
        <dbReference type="Proteomes" id="UP000077885"/>
    </source>
</evidence>
<proteinExistence type="predicted"/>
<dbReference type="GO" id="GO:0016740">
    <property type="term" value="F:transferase activity"/>
    <property type="evidence" value="ECO:0007669"/>
    <property type="project" value="UniProtKB-KW"/>
</dbReference>
<accession>A0A1A9RWB9</accession>
<keyword evidence="1" id="KW-0812">Transmembrane</keyword>
<feature type="transmembrane region" description="Helical" evidence="1">
    <location>
        <begin position="49"/>
        <end position="68"/>
    </location>
</feature>
<dbReference type="EMBL" id="LXSL01000030">
    <property type="protein sequence ID" value="OAM26443.1"/>
    <property type="molecule type" value="Genomic_DNA"/>
</dbReference>
<protein>
    <submittedName>
        <fullName evidence="2">Diacylglyceryl transferase</fullName>
    </submittedName>
</protein>
<evidence type="ECO:0000256" key="1">
    <source>
        <dbReference type="SAM" id="Phobius"/>
    </source>
</evidence>
<keyword evidence="1" id="KW-0472">Membrane</keyword>
<keyword evidence="1" id="KW-1133">Transmembrane helix</keyword>
<comment type="caution">
    <text evidence="2">The sequence shown here is derived from an EMBL/GenBank/DDBJ whole genome shotgun (WGS) entry which is preliminary data.</text>
</comment>
<keyword evidence="2" id="KW-0808">Transferase</keyword>
<dbReference type="RefSeq" id="WP_067594632.1">
    <property type="nucleotide sequence ID" value="NZ_LXSL01000030.1"/>
</dbReference>
<organism evidence="2 3">
    <name type="scientific">Eikenella longinqua</name>
    <dbReference type="NCBI Taxonomy" id="1795827"/>
    <lineage>
        <taxon>Bacteria</taxon>
        <taxon>Pseudomonadati</taxon>
        <taxon>Pseudomonadota</taxon>
        <taxon>Betaproteobacteria</taxon>
        <taxon>Neisseriales</taxon>
        <taxon>Neisseriaceae</taxon>
        <taxon>Eikenella</taxon>
    </lineage>
</organism>
<gene>
    <name evidence="2" type="ORF">A7P95_09700</name>
</gene>
<dbReference type="AlphaFoldDB" id="A0A1A9RWB9"/>
<dbReference type="Proteomes" id="UP000077885">
    <property type="component" value="Unassembled WGS sequence"/>
</dbReference>
<sequence length="121" mass="13512">MLMAFVLGFWCIWMGEREPSVALEGLFFTIMAIVANSFMHWTMPEPDTVWALQWGLVWAWAVLMMFLVDKFGENGLIRLVIALAAGGGYFWLERNGCGLAAGWLGTEAECVKSVANAAQFR</sequence>
<reference evidence="3" key="1">
    <citation type="submission" date="2016-05" db="EMBL/GenBank/DDBJ databases">
        <title>Draft genome of Corynebacterium afermentans subsp. afermentans LCDC 88199T.</title>
        <authorList>
            <person name="Bernier A.-M."/>
            <person name="Bernard K."/>
        </authorList>
    </citation>
    <scope>NUCLEOTIDE SEQUENCE [LARGE SCALE GENOMIC DNA]</scope>
    <source>
        <strain evidence="3">NML02-A-017</strain>
    </source>
</reference>
<dbReference type="OrthoDB" id="8611558at2"/>
<feature type="transmembrane region" description="Helical" evidence="1">
    <location>
        <begin position="75"/>
        <end position="92"/>
    </location>
</feature>
<feature type="transmembrane region" description="Helical" evidence="1">
    <location>
        <begin position="21"/>
        <end position="43"/>
    </location>
</feature>
<evidence type="ECO:0000313" key="2">
    <source>
        <dbReference type="EMBL" id="OAM26443.1"/>
    </source>
</evidence>
<name>A0A1A9RWB9_9NEIS</name>